<dbReference type="InterPro" id="IPR002557">
    <property type="entry name" value="Chitin-bd_dom"/>
</dbReference>
<dbReference type="SUPFAM" id="SSF57625">
    <property type="entry name" value="Invertebrate chitin-binding proteins"/>
    <property type="match status" value="3"/>
</dbReference>
<dbReference type="GO" id="GO:0005576">
    <property type="term" value="C:extracellular region"/>
    <property type="evidence" value="ECO:0007669"/>
    <property type="project" value="InterPro"/>
</dbReference>
<dbReference type="VEuPathDB" id="VectorBase:PPAI009351"/>
<dbReference type="PANTHER" id="PTHR23301">
    <property type="entry name" value="CHITIN BINDING PERITROPHIN-A"/>
    <property type="match status" value="1"/>
</dbReference>
<feature type="region of interest" description="Disordered" evidence="6">
    <location>
        <begin position="198"/>
        <end position="267"/>
    </location>
</feature>
<organism evidence="9 10">
    <name type="scientific">Phlebotomus papatasi</name>
    <name type="common">Sandfly</name>
    <dbReference type="NCBI Taxonomy" id="29031"/>
    <lineage>
        <taxon>Eukaryota</taxon>
        <taxon>Metazoa</taxon>
        <taxon>Ecdysozoa</taxon>
        <taxon>Arthropoda</taxon>
        <taxon>Hexapoda</taxon>
        <taxon>Insecta</taxon>
        <taxon>Pterygota</taxon>
        <taxon>Neoptera</taxon>
        <taxon>Endopterygota</taxon>
        <taxon>Diptera</taxon>
        <taxon>Nematocera</taxon>
        <taxon>Psychodoidea</taxon>
        <taxon>Psychodidae</taxon>
        <taxon>Phlebotomus</taxon>
        <taxon>Phlebotomus</taxon>
    </lineage>
</organism>
<dbReference type="Proteomes" id="UP000092462">
    <property type="component" value="Unassembled WGS sequence"/>
</dbReference>
<evidence type="ECO:0000313" key="9">
    <source>
        <dbReference type="EnsemblMetazoa" id="PPAI009351-PA"/>
    </source>
</evidence>
<feature type="compositionally biased region" description="Low complexity" evidence="6">
    <location>
        <begin position="221"/>
        <end position="231"/>
    </location>
</feature>
<evidence type="ECO:0000256" key="6">
    <source>
        <dbReference type="SAM" id="MobiDB-lite"/>
    </source>
</evidence>
<evidence type="ECO:0000259" key="8">
    <source>
        <dbReference type="PROSITE" id="PS50940"/>
    </source>
</evidence>
<keyword evidence="3" id="KW-0677">Repeat</keyword>
<keyword evidence="2 7" id="KW-0732">Signal</keyword>
<name>A0A1B0DLW1_PHLPP</name>
<keyword evidence="5" id="KW-0325">Glycoprotein</keyword>
<keyword evidence="4" id="KW-1015">Disulfide bond</keyword>
<feature type="domain" description="Chitin-binding type-2" evidence="8">
    <location>
        <begin position="141"/>
        <end position="197"/>
    </location>
</feature>
<accession>A0A1B0DLW1</accession>
<dbReference type="EMBL" id="AJVK01016578">
    <property type="status" value="NOT_ANNOTATED_CDS"/>
    <property type="molecule type" value="Genomic_DNA"/>
</dbReference>
<reference evidence="9" key="1">
    <citation type="submission" date="2022-08" db="UniProtKB">
        <authorList>
            <consortium name="EnsemblMetazoa"/>
        </authorList>
    </citation>
    <scope>IDENTIFICATION</scope>
    <source>
        <strain evidence="9">Israel</strain>
    </source>
</reference>
<dbReference type="PROSITE" id="PS50940">
    <property type="entry name" value="CHIT_BIND_II"/>
    <property type="match status" value="3"/>
</dbReference>
<evidence type="ECO:0000313" key="10">
    <source>
        <dbReference type="Proteomes" id="UP000092462"/>
    </source>
</evidence>
<feature type="compositionally biased region" description="Pro residues" evidence="6">
    <location>
        <begin position="198"/>
        <end position="220"/>
    </location>
</feature>
<keyword evidence="1" id="KW-0147">Chitin-binding</keyword>
<dbReference type="EnsemblMetazoa" id="PPAI009351-RA">
    <property type="protein sequence ID" value="PPAI009351-PA"/>
    <property type="gene ID" value="PPAI009351"/>
</dbReference>
<dbReference type="Gene3D" id="2.170.140.10">
    <property type="entry name" value="Chitin binding domain"/>
    <property type="match status" value="3"/>
</dbReference>
<proteinExistence type="predicted"/>
<feature type="chain" id="PRO_5043680157" description="Chitin-binding type-2 domain-containing protein" evidence="7">
    <location>
        <begin position="18"/>
        <end position="267"/>
    </location>
</feature>
<feature type="compositionally biased region" description="Pro residues" evidence="6">
    <location>
        <begin position="232"/>
        <end position="249"/>
    </location>
</feature>
<evidence type="ECO:0000256" key="1">
    <source>
        <dbReference type="ARBA" id="ARBA00022669"/>
    </source>
</evidence>
<evidence type="ECO:0000256" key="4">
    <source>
        <dbReference type="ARBA" id="ARBA00023157"/>
    </source>
</evidence>
<keyword evidence="10" id="KW-1185">Reference proteome</keyword>
<evidence type="ECO:0000256" key="2">
    <source>
        <dbReference type="ARBA" id="ARBA00022729"/>
    </source>
</evidence>
<feature type="domain" description="Chitin-binding type-2" evidence="8">
    <location>
        <begin position="79"/>
        <end position="139"/>
    </location>
</feature>
<feature type="domain" description="Chitin-binding type-2" evidence="8">
    <location>
        <begin position="21"/>
        <end position="77"/>
    </location>
</feature>
<dbReference type="InterPro" id="IPR051940">
    <property type="entry name" value="Chitin_bind-dev_reg"/>
</dbReference>
<sequence>MEGIILGIVVLISAVSASSVIYPCPETGIARLPHATSCTRYIQCISGIPVVRHCAEGLRFSTINDRCRTPDVAGCGHDEFLCPLFDDPENLVYLSDNENCSIYFLCHNGVPERFECDPGLQWNIRDQKCDFPDRANCRLVNIDCPESGFTVVPHPYNCDRFFRCVNGRSYEARCPDEMSFDVIRGECYDRNSAKCFEPSPPVSTTPNPPLNTTAPTPPINTTPETTTVNTTPTPPLNTTPTPRPTPPVSTTPQYKGNVESFIWDSEH</sequence>
<dbReference type="AlphaFoldDB" id="A0A1B0DLW1"/>
<evidence type="ECO:0000256" key="7">
    <source>
        <dbReference type="SAM" id="SignalP"/>
    </source>
</evidence>
<dbReference type="InterPro" id="IPR036508">
    <property type="entry name" value="Chitin-bd_dom_sf"/>
</dbReference>
<feature type="signal peptide" evidence="7">
    <location>
        <begin position="1"/>
        <end position="17"/>
    </location>
</feature>
<dbReference type="VEuPathDB" id="VectorBase:PPAPM1_009372"/>
<evidence type="ECO:0000256" key="5">
    <source>
        <dbReference type="ARBA" id="ARBA00023180"/>
    </source>
</evidence>
<dbReference type="GO" id="GO:0008061">
    <property type="term" value="F:chitin binding"/>
    <property type="evidence" value="ECO:0007669"/>
    <property type="project" value="UniProtKB-KW"/>
</dbReference>
<protein>
    <recommendedName>
        <fullName evidence="8">Chitin-binding type-2 domain-containing protein</fullName>
    </recommendedName>
</protein>
<dbReference type="SMART" id="SM00494">
    <property type="entry name" value="ChtBD2"/>
    <property type="match status" value="3"/>
</dbReference>
<dbReference type="Pfam" id="PF01607">
    <property type="entry name" value="CBM_14"/>
    <property type="match status" value="3"/>
</dbReference>
<dbReference type="PANTHER" id="PTHR23301:SF0">
    <property type="entry name" value="CHITIN-BINDING TYPE-2 DOMAIN-CONTAINING PROTEIN-RELATED"/>
    <property type="match status" value="1"/>
</dbReference>
<evidence type="ECO:0000256" key="3">
    <source>
        <dbReference type="ARBA" id="ARBA00022737"/>
    </source>
</evidence>